<dbReference type="PRINTS" id="PR00601">
    <property type="entry name" value="BACFERRITIN"/>
</dbReference>
<dbReference type="OrthoDB" id="9800505at2"/>
<dbReference type="InterPro" id="IPR012347">
    <property type="entry name" value="Ferritin-like"/>
</dbReference>
<feature type="binding site" evidence="8">
    <location>
        <position position="54"/>
    </location>
    <ligand>
        <name>Fe cation</name>
        <dbReference type="ChEBI" id="CHEBI:24875"/>
        <label>1</label>
    </ligand>
</feature>
<comment type="catalytic activity">
    <reaction evidence="7">
        <text>4 Fe(2+) + O2 + 4 H(+) = 4 Fe(3+) + 2 H2O</text>
        <dbReference type="Rhea" id="RHEA:11148"/>
        <dbReference type="ChEBI" id="CHEBI:15377"/>
        <dbReference type="ChEBI" id="CHEBI:15378"/>
        <dbReference type="ChEBI" id="CHEBI:15379"/>
        <dbReference type="ChEBI" id="CHEBI:29033"/>
        <dbReference type="ChEBI" id="CHEBI:29034"/>
        <dbReference type="EC" id="1.16.3.1"/>
    </reaction>
</comment>
<feature type="binding site" evidence="8">
    <location>
        <position position="130"/>
    </location>
    <ligand>
        <name>Fe cation</name>
        <dbReference type="ChEBI" id="CHEBI:24875"/>
        <label>2</label>
    </ligand>
</feature>
<evidence type="ECO:0000256" key="4">
    <source>
        <dbReference type="ARBA" id="ARBA00022617"/>
    </source>
</evidence>
<dbReference type="PIRSF" id="PIRSF002560">
    <property type="entry name" value="Bacterioferritin"/>
    <property type="match status" value="1"/>
</dbReference>
<feature type="domain" description="Ferritin-like diiron" evidence="10">
    <location>
        <begin position="1"/>
        <end position="145"/>
    </location>
</feature>
<dbReference type="Gene3D" id="1.20.1260.10">
    <property type="match status" value="1"/>
</dbReference>
<evidence type="ECO:0000256" key="2">
    <source>
        <dbReference type="ARBA" id="ARBA00008093"/>
    </source>
</evidence>
<dbReference type="CDD" id="cd00907">
    <property type="entry name" value="Bacterioferritin"/>
    <property type="match status" value="1"/>
</dbReference>
<feature type="binding site" evidence="8">
    <location>
        <position position="50"/>
    </location>
    <ligand>
        <name>Fe cation</name>
        <dbReference type="ChEBI" id="CHEBI:24875"/>
        <label>3</label>
    </ligand>
</feature>
<reference evidence="11 12" key="1">
    <citation type="submission" date="2014-03" db="EMBL/GenBank/DDBJ databases">
        <title>The draft genome sequence of Thioclava dalianensis DLFJ1-1.</title>
        <authorList>
            <person name="Lai Q."/>
            <person name="Shao Z."/>
        </authorList>
    </citation>
    <scope>NUCLEOTIDE SEQUENCE [LARGE SCALE GENOMIC DNA]</scope>
    <source>
        <strain evidence="11 12">DLFJ1-1</strain>
    </source>
</reference>
<dbReference type="PANTHER" id="PTHR30295">
    <property type="entry name" value="BACTERIOFERRITIN"/>
    <property type="match status" value="1"/>
</dbReference>
<dbReference type="NCBIfam" id="TIGR00754">
    <property type="entry name" value="bfr"/>
    <property type="match status" value="1"/>
</dbReference>
<gene>
    <name evidence="11" type="ORF">DL1_09995</name>
</gene>
<comment type="similarity">
    <text evidence="2 7 9">Belongs to the bacterioferritin family.</text>
</comment>
<dbReference type="EMBL" id="JHEH01000003">
    <property type="protein sequence ID" value="KEP70974.1"/>
    <property type="molecule type" value="Genomic_DNA"/>
</dbReference>
<feature type="binding site" evidence="8">
    <location>
        <position position="51"/>
    </location>
    <ligand>
        <name>Fe cation</name>
        <dbReference type="ChEBI" id="CHEBI:24875"/>
        <label>2</label>
    </ligand>
</feature>
<name>A0A074TH30_9RHOB</name>
<dbReference type="PROSITE" id="PS00549">
    <property type="entry name" value="BACTERIOFERRITIN"/>
    <property type="match status" value="1"/>
</dbReference>
<feature type="binding site" evidence="8">
    <location>
        <position position="127"/>
    </location>
    <ligand>
        <name>Fe cation</name>
        <dbReference type="ChEBI" id="CHEBI:24875"/>
        <label>1</label>
    </ligand>
</feature>
<evidence type="ECO:0000313" key="12">
    <source>
        <dbReference type="Proteomes" id="UP000027725"/>
    </source>
</evidence>
<comment type="caution">
    <text evidence="11">The sequence shown here is derived from an EMBL/GenBank/DDBJ whole genome shotgun (WGS) entry which is preliminary data.</text>
</comment>
<dbReference type="GO" id="GO:0008199">
    <property type="term" value="F:ferric iron binding"/>
    <property type="evidence" value="ECO:0007669"/>
    <property type="project" value="InterPro"/>
</dbReference>
<dbReference type="PROSITE" id="PS50905">
    <property type="entry name" value="FERRITIN_LIKE"/>
    <property type="match status" value="1"/>
</dbReference>
<keyword evidence="4 9" id="KW-0349">Heme</keyword>
<keyword evidence="3 7" id="KW-0409">Iron storage</keyword>
<evidence type="ECO:0000313" key="11">
    <source>
        <dbReference type="EMBL" id="KEP70974.1"/>
    </source>
</evidence>
<dbReference type="InterPro" id="IPR009040">
    <property type="entry name" value="Ferritin-like_diiron"/>
</dbReference>
<feature type="binding site" description="axial binding residue" evidence="8">
    <location>
        <position position="52"/>
    </location>
    <ligand>
        <name>heme b</name>
        <dbReference type="ChEBI" id="CHEBI:60344"/>
        <note>ligand shared between dimeric partners</note>
    </ligand>
    <ligandPart>
        <name>Fe</name>
        <dbReference type="ChEBI" id="CHEBI:18248"/>
    </ligandPart>
</feature>
<dbReference type="GO" id="GO:0006879">
    <property type="term" value="P:intracellular iron ion homeostasis"/>
    <property type="evidence" value="ECO:0007669"/>
    <property type="project" value="UniProtKB-KW"/>
</dbReference>
<feature type="binding site" evidence="8">
    <location>
        <position position="18"/>
    </location>
    <ligand>
        <name>Fe cation</name>
        <dbReference type="ChEBI" id="CHEBI:24875"/>
        <label>1</label>
    </ligand>
</feature>
<dbReference type="GO" id="GO:0020037">
    <property type="term" value="F:heme binding"/>
    <property type="evidence" value="ECO:0007669"/>
    <property type="project" value="TreeGrafter"/>
</dbReference>
<organism evidence="11 12">
    <name type="scientific">Thioclava dalianensis</name>
    <dbReference type="NCBI Taxonomy" id="1185766"/>
    <lineage>
        <taxon>Bacteria</taxon>
        <taxon>Pseudomonadati</taxon>
        <taxon>Pseudomonadota</taxon>
        <taxon>Alphaproteobacteria</taxon>
        <taxon>Rhodobacterales</taxon>
        <taxon>Paracoccaceae</taxon>
        <taxon>Thioclava</taxon>
    </lineage>
</organism>
<accession>A0A074TH30</accession>
<dbReference type="GO" id="GO:0006826">
    <property type="term" value="P:iron ion transport"/>
    <property type="evidence" value="ECO:0007669"/>
    <property type="project" value="InterPro"/>
</dbReference>
<evidence type="ECO:0000256" key="9">
    <source>
        <dbReference type="RuleBase" id="RU000623"/>
    </source>
</evidence>
<dbReference type="STRING" id="1185766.SAMN05216224_103295"/>
<keyword evidence="5 7" id="KW-0479">Metal-binding</keyword>
<evidence type="ECO:0000256" key="1">
    <source>
        <dbReference type="ARBA" id="ARBA00001970"/>
    </source>
</evidence>
<dbReference type="InterPro" id="IPR002024">
    <property type="entry name" value="Bacterioferritin"/>
</dbReference>
<evidence type="ECO:0000256" key="8">
    <source>
        <dbReference type="PIRSR" id="PIRSR002560-1"/>
    </source>
</evidence>
<dbReference type="eggNOG" id="COG2193">
    <property type="taxonomic scope" value="Bacteria"/>
</dbReference>
<feature type="binding site" evidence="8">
    <location>
        <position position="94"/>
    </location>
    <ligand>
        <name>Fe cation</name>
        <dbReference type="ChEBI" id="CHEBI:24875"/>
        <label>2</label>
    </ligand>
</feature>
<dbReference type="InterPro" id="IPR008331">
    <property type="entry name" value="Ferritin_DPS_dom"/>
</dbReference>
<dbReference type="Proteomes" id="UP000027725">
    <property type="component" value="Unassembled WGS sequence"/>
</dbReference>
<dbReference type="GO" id="GO:0005829">
    <property type="term" value="C:cytosol"/>
    <property type="evidence" value="ECO:0007669"/>
    <property type="project" value="TreeGrafter"/>
</dbReference>
<feature type="binding site" evidence="8">
    <location>
        <position position="127"/>
    </location>
    <ligand>
        <name>Fe cation</name>
        <dbReference type="ChEBI" id="CHEBI:24875"/>
        <label>2</label>
    </ligand>
</feature>
<dbReference type="PANTHER" id="PTHR30295:SF0">
    <property type="entry name" value="BACTERIOFERRITIN"/>
    <property type="match status" value="1"/>
</dbReference>
<keyword evidence="6 7" id="KW-0408">Iron</keyword>
<evidence type="ECO:0000256" key="7">
    <source>
        <dbReference type="PIRNR" id="PIRNR002560"/>
    </source>
</evidence>
<comment type="function">
    <text evidence="7">Iron-storage protein, whose ferroxidase center binds Fe(2+), oxidizes it using dioxygen to Fe(3+), and participates in the subsequent Fe(3+) oxide mineral core formation within the central cavity of the BFR protein shell.</text>
</comment>
<evidence type="ECO:0000259" key="10">
    <source>
        <dbReference type="PROSITE" id="PS50905"/>
    </source>
</evidence>
<dbReference type="EC" id="1.16.3.1" evidence="7"/>
<evidence type="ECO:0000256" key="5">
    <source>
        <dbReference type="ARBA" id="ARBA00022723"/>
    </source>
</evidence>
<dbReference type="GO" id="GO:0004322">
    <property type="term" value="F:ferroxidase activity"/>
    <property type="evidence" value="ECO:0007669"/>
    <property type="project" value="UniProtKB-EC"/>
</dbReference>
<dbReference type="SUPFAM" id="SSF47240">
    <property type="entry name" value="Ferritin-like"/>
    <property type="match status" value="1"/>
</dbReference>
<comment type="cofactor">
    <cofactor evidence="1">
        <name>heme b</name>
        <dbReference type="ChEBI" id="CHEBI:60344"/>
    </cofactor>
</comment>
<evidence type="ECO:0000256" key="3">
    <source>
        <dbReference type="ARBA" id="ARBA00022434"/>
    </source>
</evidence>
<dbReference type="Pfam" id="PF00210">
    <property type="entry name" value="Ferritin"/>
    <property type="match status" value="1"/>
</dbReference>
<dbReference type="AlphaFoldDB" id="A0A074TH30"/>
<feature type="binding site" evidence="8">
    <location>
        <position position="51"/>
    </location>
    <ligand>
        <name>Fe cation</name>
        <dbReference type="ChEBI" id="CHEBI:24875"/>
        <label>1</label>
    </ligand>
</feature>
<sequence>MKGDEKVIEYLNAALRSELTAISQYWVHFRMQEDWGLAKMAKKSRAESIEEMNHADKLIERILFLEGHPNLQRLDPLRIGEGPRETLECDLAGEHDALTLYREARDHCESVRDYVSKNLFEALIADEEGHVDFLETQLDLYDRIGAERFAMLNAAAMDEGD</sequence>
<keyword evidence="12" id="KW-1185">Reference proteome</keyword>
<evidence type="ECO:0000256" key="6">
    <source>
        <dbReference type="ARBA" id="ARBA00023004"/>
    </source>
</evidence>
<dbReference type="RefSeq" id="WP_038062306.1">
    <property type="nucleotide sequence ID" value="NZ_FOVB01000003.1"/>
</dbReference>
<dbReference type="InterPro" id="IPR009078">
    <property type="entry name" value="Ferritin-like_SF"/>
</dbReference>
<proteinExistence type="inferred from homology"/>
<protein>
    <recommendedName>
        <fullName evidence="7 9">Bacterioferritin</fullName>
        <ecNumber evidence="7">1.16.3.1</ecNumber>
    </recommendedName>
</protein>